<dbReference type="InterPro" id="IPR047789">
    <property type="entry name" value="CU044_5270-like"/>
</dbReference>
<feature type="region of interest" description="Disordered" evidence="1">
    <location>
        <begin position="1"/>
        <end position="26"/>
    </location>
</feature>
<sequence>MNAAGSGPARPEREREDAAYEDTAYEDTAREELARLLPPVPAERDVPSAPYLHHKDRLMQHIDDDQNRTTVTATAPARTVRRRLLRPALLMPAAGLALAGALAVTLTAGGDSGDGSHPRETATVLLDRIAGTAAKSDVKPVRQDQFVYVKSVTAGAEMKEDGSSTLEPRHEREVWMSQQVKRITKTGEMKENGEWARMAELGGSPAGPYRPTYQWLASLPTDPDALLKELYRMATPDEDVEKAQAVFNRIGSFLGETVMPPENAAALYKAAAKIPGVTRKEDAVDAAGRHGVGIARVDKRSGEATEWVFDRDSLTLLGERSYLTRDVGAGKKGDVMEKTAYLKRGIVDHYRERPTS</sequence>
<protein>
    <recommendedName>
        <fullName evidence="5">CU044_5270 family protein</fullName>
    </recommendedName>
</protein>
<reference evidence="3 4" key="1">
    <citation type="journal article" date="2020" name="Int. J. Syst. Evol. Microbiol.">
        <title>Reclassification of Streptomyces castelarensis and Streptomyces sporoclivatus as later heterotypic synonyms of Streptomyces antimycoticus.</title>
        <authorList>
            <person name="Komaki H."/>
            <person name="Tamura T."/>
        </authorList>
    </citation>
    <scope>NUCLEOTIDE SEQUENCE [LARGE SCALE GENOMIC DNA]</scope>
    <source>
        <strain evidence="3 4">NBRC 13459</strain>
    </source>
</reference>
<evidence type="ECO:0008006" key="5">
    <source>
        <dbReference type="Google" id="ProtNLM"/>
    </source>
</evidence>
<dbReference type="RefSeq" id="WP_174890124.1">
    <property type="nucleotide sequence ID" value="NZ_BAAASO010000076.1"/>
</dbReference>
<organism evidence="3 4">
    <name type="scientific">Streptomyces violaceusniger</name>
    <dbReference type="NCBI Taxonomy" id="68280"/>
    <lineage>
        <taxon>Bacteria</taxon>
        <taxon>Bacillati</taxon>
        <taxon>Actinomycetota</taxon>
        <taxon>Actinomycetes</taxon>
        <taxon>Kitasatosporales</taxon>
        <taxon>Streptomycetaceae</taxon>
        <taxon>Streptomyces</taxon>
        <taxon>Streptomyces violaceusniger group</taxon>
    </lineage>
</organism>
<gene>
    <name evidence="3" type="ORF">SVIO_034430</name>
</gene>
<dbReference type="NCBIfam" id="NF038083">
    <property type="entry name" value="CU044_5270_fam"/>
    <property type="match status" value="1"/>
</dbReference>
<feature type="transmembrane region" description="Helical" evidence="2">
    <location>
        <begin position="88"/>
        <end position="109"/>
    </location>
</feature>
<keyword evidence="2" id="KW-0812">Transmembrane</keyword>
<evidence type="ECO:0000256" key="2">
    <source>
        <dbReference type="SAM" id="Phobius"/>
    </source>
</evidence>
<keyword evidence="2" id="KW-0472">Membrane</keyword>
<keyword evidence="4" id="KW-1185">Reference proteome</keyword>
<comment type="caution">
    <text evidence="3">The sequence shown here is derived from an EMBL/GenBank/DDBJ whole genome shotgun (WGS) entry which is preliminary data.</text>
</comment>
<keyword evidence="2" id="KW-1133">Transmembrane helix</keyword>
<evidence type="ECO:0000313" key="4">
    <source>
        <dbReference type="Proteomes" id="UP000301309"/>
    </source>
</evidence>
<dbReference type="Proteomes" id="UP000301309">
    <property type="component" value="Unassembled WGS sequence"/>
</dbReference>
<evidence type="ECO:0000256" key="1">
    <source>
        <dbReference type="SAM" id="MobiDB-lite"/>
    </source>
</evidence>
<name>A0A4D4L1S3_STRVO</name>
<dbReference type="AlphaFoldDB" id="A0A4D4L1S3"/>
<proteinExistence type="predicted"/>
<dbReference type="EMBL" id="BJHW01000001">
    <property type="protein sequence ID" value="GDY52820.1"/>
    <property type="molecule type" value="Genomic_DNA"/>
</dbReference>
<accession>A0A4D4L1S3</accession>
<evidence type="ECO:0000313" key="3">
    <source>
        <dbReference type="EMBL" id="GDY52820.1"/>
    </source>
</evidence>